<organism evidence="1 2">
    <name type="scientific">Salipiger mucosus DSM 16094</name>
    <dbReference type="NCBI Taxonomy" id="1123237"/>
    <lineage>
        <taxon>Bacteria</taxon>
        <taxon>Pseudomonadati</taxon>
        <taxon>Pseudomonadota</taxon>
        <taxon>Alphaproteobacteria</taxon>
        <taxon>Rhodobacterales</taxon>
        <taxon>Roseobacteraceae</taxon>
        <taxon>Salipiger</taxon>
    </lineage>
</organism>
<dbReference type="AlphaFoldDB" id="S9QTW3"/>
<accession>S9QTW3</accession>
<proteinExistence type="predicted"/>
<name>S9QTW3_9RHOB</name>
<gene>
    <name evidence="1" type="ORF">Salmuc_01389</name>
</gene>
<sequence>MSSSRWAFKGTANSEDHSVFNARLVGTSSTFMTIPMLSSFVNNPAVFRTLARKL</sequence>
<dbReference type="HOGENOM" id="CLU_3047826_0_0_5"/>
<reference evidence="2" key="1">
    <citation type="journal article" date="2014" name="Stand. Genomic Sci.">
        <title>Genome sequence of the exopolysaccharide-producing Salipiger mucosus type strain (DSM 16094(T)), a moderately halophilic member of the Roseobacter clade.</title>
        <authorList>
            <person name="Riedel T."/>
            <person name="Spring S."/>
            <person name="Fiebig A."/>
            <person name="Petersen J."/>
            <person name="Kyrpides N.C."/>
            <person name="Goker M."/>
            <person name="Klenk H.P."/>
        </authorList>
    </citation>
    <scope>NUCLEOTIDE SEQUENCE [LARGE SCALE GENOMIC DNA]</scope>
    <source>
        <strain evidence="2">DSM 16094</strain>
    </source>
</reference>
<dbReference type="Proteomes" id="UP000015347">
    <property type="component" value="Unassembled WGS sequence"/>
</dbReference>
<comment type="caution">
    <text evidence="1">The sequence shown here is derived from an EMBL/GenBank/DDBJ whole genome shotgun (WGS) entry which is preliminary data.</text>
</comment>
<keyword evidence="2" id="KW-1185">Reference proteome</keyword>
<evidence type="ECO:0000313" key="2">
    <source>
        <dbReference type="Proteomes" id="UP000015347"/>
    </source>
</evidence>
<evidence type="ECO:0000313" key="1">
    <source>
        <dbReference type="EMBL" id="EPX84816.1"/>
    </source>
</evidence>
<dbReference type="EMBL" id="APVH01000012">
    <property type="protein sequence ID" value="EPX84816.1"/>
    <property type="molecule type" value="Genomic_DNA"/>
</dbReference>
<protein>
    <submittedName>
        <fullName evidence="1">Uncharacterized protein</fullName>
    </submittedName>
</protein>